<evidence type="ECO:0000313" key="2">
    <source>
        <dbReference type="EMBL" id="GBF32544.1"/>
    </source>
</evidence>
<dbReference type="InterPro" id="IPR024485">
    <property type="entry name" value="DUF2680"/>
</dbReference>
<accession>A0A2L2X9D3</accession>
<organism evidence="2 3">
    <name type="scientific">Desulfocucumis palustris</name>
    <dbReference type="NCBI Taxonomy" id="1898651"/>
    <lineage>
        <taxon>Bacteria</taxon>
        <taxon>Bacillati</taxon>
        <taxon>Bacillota</taxon>
        <taxon>Clostridia</taxon>
        <taxon>Eubacteriales</taxon>
        <taxon>Desulfocucumaceae</taxon>
        <taxon>Desulfocucumis</taxon>
    </lineage>
</organism>
<dbReference type="AlphaFoldDB" id="A0A2L2X9D3"/>
<keyword evidence="1" id="KW-0732">Signal</keyword>
<dbReference type="EMBL" id="BFAV01000042">
    <property type="protein sequence ID" value="GBF32544.1"/>
    <property type="molecule type" value="Genomic_DNA"/>
</dbReference>
<dbReference type="Pfam" id="PF10925">
    <property type="entry name" value="DUF2680"/>
    <property type="match status" value="1"/>
</dbReference>
<comment type="caution">
    <text evidence="2">The sequence shown here is derived from an EMBL/GenBank/DDBJ whole genome shotgun (WGS) entry which is preliminary data.</text>
</comment>
<keyword evidence="3" id="KW-1185">Reference proteome</keyword>
<feature type="chain" id="PRO_5039586778" description="DUF2680 domain-containing protein" evidence="1">
    <location>
        <begin position="43"/>
        <end position="140"/>
    </location>
</feature>
<name>A0A2L2X9D3_9FIRM</name>
<evidence type="ECO:0000256" key="1">
    <source>
        <dbReference type="SAM" id="SignalP"/>
    </source>
</evidence>
<gene>
    <name evidence="2" type="ORF">DCCM_0740</name>
</gene>
<feature type="signal peptide" evidence="1">
    <location>
        <begin position="1"/>
        <end position="42"/>
    </location>
</feature>
<dbReference type="Proteomes" id="UP000239549">
    <property type="component" value="Unassembled WGS sequence"/>
</dbReference>
<evidence type="ECO:0008006" key="4">
    <source>
        <dbReference type="Google" id="ProtNLM"/>
    </source>
</evidence>
<reference evidence="3" key="1">
    <citation type="submission" date="2018-02" db="EMBL/GenBank/DDBJ databases">
        <title>Genome sequence of Desulfocucumis palustris strain NAW-5.</title>
        <authorList>
            <person name="Watanabe M."/>
            <person name="Kojima H."/>
            <person name="Fukui M."/>
        </authorList>
    </citation>
    <scope>NUCLEOTIDE SEQUENCE [LARGE SCALE GENOMIC DNA]</scope>
    <source>
        <strain evidence="3">NAW-5</strain>
    </source>
</reference>
<protein>
    <recommendedName>
        <fullName evidence="4">DUF2680 domain-containing protein</fullName>
    </recommendedName>
</protein>
<sequence>MPGEVLNSPREKIMEVTQMKRKTAVAVALLVLAALVAVPALASADTASDAKAWFDQMFTAKKAWVDQAVKDGRITAEQGDAWKEHFNQMYQFHQENGYVCPMGGPGAGYGMGMGNGRGPGAGFGMGRWGGQAPAAVTPGQ</sequence>
<proteinExistence type="predicted"/>
<evidence type="ECO:0000313" key="3">
    <source>
        <dbReference type="Proteomes" id="UP000239549"/>
    </source>
</evidence>